<evidence type="ECO:0000313" key="9">
    <source>
        <dbReference type="EMBL" id="SES18135.1"/>
    </source>
</evidence>
<dbReference type="AlphaFoldDB" id="A0A1H9V8Y3"/>
<evidence type="ECO:0000256" key="5">
    <source>
        <dbReference type="ARBA" id="ARBA00023004"/>
    </source>
</evidence>
<evidence type="ECO:0000256" key="4">
    <source>
        <dbReference type="ARBA" id="ARBA00023002"/>
    </source>
</evidence>
<dbReference type="RefSeq" id="WP_089922804.1">
    <property type="nucleotide sequence ID" value="NZ_FOFV01000017.1"/>
</dbReference>
<dbReference type="PANTHER" id="PTHR46696:SF1">
    <property type="entry name" value="CYTOCHROME P450 YJIB-RELATED"/>
    <property type="match status" value="1"/>
</dbReference>
<dbReference type="OrthoDB" id="3664945at2"/>
<dbReference type="STRING" id="65499.SAMN04488000_117142"/>
<sequence length="415" mass="45150">MSETTVGARPDLAGFPTARDPRCPFDPPAEYTELRAQEGTASLSCPVGVEARVVSRYDDVRAMLSNPQLSSHAAPSTHVVAGGQLDRPVSPGSLLHMDGPDHARLRRLLTPEFTVKRIQAMRPYIQRLVDDHVDALLAQTGPVDLVSEFALPIPSLVICELLGVDYADRDRFQRQTAVLIATNSDPAALEQANLEVVGFMTQLVLGKLAAPGDDLLGRLIVRARESGQELSVEELVTLGITLLIAGHETTANMIGLSTLALLRQPDQLEALRADPGLAGTAVDEMLRYLSIVQFGVLRQATGDVTVGDETVKAGEWLVAVLSAGNRDESVFPDPDRIDLRREATAHLAFGYGIHQCLGQQLARVELQEVFARLHQRIPTLRLAVPFEEVEFKDDALVYGVKALPVTWDRAGEDAR</sequence>
<dbReference type="InterPro" id="IPR017972">
    <property type="entry name" value="Cyt_P450_CS"/>
</dbReference>
<feature type="region of interest" description="Disordered" evidence="8">
    <location>
        <begin position="1"/>
        <end position="24"/>
    </location>
</feature>
<keyword evidence="4 7" id="KW-0560">Oxidoreductase</keyword>
<dbReference type="Pfam" id="PF00067">
    <property type="entry name" value="p450"/>
    <property type="match status" value="1"/>
</dbReference>
<proteinExistence type="inferred from homology"/>
<gene>
    <name evidence="9" type="ORF">SAMN04488000_117142</name>
</gene>
<dbReference type="CDD" id="cd11030">
    <property type="entry name" value="CYP105-like"/>
    <property type="match status" value="1"/>
</dbReference>
<evidence type="ECO:0000256" key="2">
    <source>
        <dbReference type="ARBA" id="ARBA00022617"/>
    </source>
</evidence>
<accession>A0A1H9V8Y3</accession>
<dbReference type="GO" id="GO:0020037">
    <property type="term" value="F:heme binding"/>
    <property type="evidence" value="ECO:0007669"/>
    <property type="project" value="InterPro"/>
</dbReference>
<evidence type="ECO:0000256" key="3">
    <source>
        <dbReference type="ARBA" id="ARBA00022723"/>
    </source>
</evidence>
<keyword evidence="6 7" id="KW-0503">Monooxygenase</keyword>
<dbReference type="SUPFAM" id="SSF48264">
    <property type="entry name" value="Cytochrome P450"/>
    <property type="match status" value="1"/>
</dbReference>
<evidence type="ECO:0000313" key="10">
    <source>
        <dbReference type="Proteomes" id="UP000199503"/>
    </source>
</evidence>
<comment type="similarity">
    <text evidence="1 7">Belongs to the cytochrome P450 family.</text>
</comment>
<evidence type="ECO:0000256" key="6">
    <source>
        <dbReference type="ARBA" id="ARBA00023033"/>
    </source>
</evidence>
<dbReference type="PRINTS" id="PR00385">
    <property type="entry name" value="P450"/>
</dbReference>
<keyword evidence="3 7" id="KW-0479">Metal-binding</keyword>
<dbReference type="PRINTS" id="PR00359">
    <property type="entry name" value="BP450"/>
</dbReference>
<name>A0A1H9V8Y3_9PSEU</name>
<dbReference type="EMBL" id="FOFV01000017">
    <property type="protein sequence ID" value="SES18135.1"/>
    <property type="molecule type" value="Genomic_DNA"/>
</dbReference>
<dbReference type="GO" id="GO:0004497">
    <property type="term" value="F:monooxygenase activity"/>
    <property type="evidence" value="ECO:0007669"/>
    <property type="project" value="UniProtKB-KW"/>
</dbReference>
<evidence type="ECO:0000256" key="1">
    <source>
        <dbReference type="ARBA" id="ARBA00010617"/>
    </source>
</evidence>
<dbReference type="GO" id="GO:0005506">
    <property type="term" value="F:iron ion binding"/>
    <property type="evidence" value="ECO:0007669"/>
    <property type="project" value="InterPro"/>
</dbReference>
<keyword evidence="5 7" id="KW-0408">Iron</keyword>
<dbReference type="Proteomes" id="UP000199503">
    <property type="component" value="Unassembled WGS sequence"/>
</dbReference>
<dbReference type="PROSITE" id="PS00086">
    <property type="entry name" value="CYTOCHROME_P450"/>
    <property type="match status" value="1"/>
</dbReference>
<evidence type="ECO:0000256" key="7">
    <source>
        <dbReference type="RuleBase" id="RU000461"/>
    </source>
</evidence>
<keyword evidence="2 7" id="KW-0349">Heme</keyword>
<evidence type="ECO:0000256" key="8">
    <source>
        <dbReference type="SAM" id="MobiDB-lite"/>
    </source>
</evidence>
<dbReference type="Gene3D" id="1.10.630.10">
    <property type="entry name" value="Cytochrome P450"/>
    <property type="match status" value="1"/>
</dbReference>
<dbReference type="InterPro" id="IPR036396">
    <property type="entry name" value="Cyt_P450_sf"/>
</dbReference>
<reference evidence="10" key="1">
    <citation type="submission" date="2016-10" db="EMBL/GenBank/DDBJ databases">
        <authorList>
            <person name="Varghese N."/>
            <person name="Submissions S."/>
        </authorList>
    </citation>
    <scope>NUCLEOTIDE SEQUENCE [LARGE SCALE GENOMIC DNA]</scope>
    <source>
        <strain evidence="10">DSM 44437</strain>
    </source>
</reference>
<dbReference type="InterPro" id="IPR001128">
    <property type="entry name" value="Cyt_P450"/>
</dbReference>
<protein>
    <submittedName>
        <fullName evidence="9">Cytochrome P450</fullName>
    </submittedName>
</protein>
<dbReference type="GO" id="GO:0016705">
    <property type="term" value="F:oxidoreductase activity, acting on paired donors, with incorporation or reduction of molecular oxygen"/>
    <property type="evidence" value="ECO:0007669"/>
    <property type="project" value="InterPro"/>
</dbReference>
<dbReference type="PANTHER" id="PTHR46696">
    <property type="entry name" value="P450, PUTATIVE (EUROFUNG)-RELATED"/>
    <property type="match status" value="1"/>
</dbReference>
<dbReference type="FunFam" id="1.10.630.10:FF:000018">
    <property type="entry name" value="Cytochrome P450 monooxygenase"/>
    <property type="match status" value="1"/>
</dbReference>
<keyword evidence="10" id="KW-1185">Reference proteome</keyword>
<dbReference type="InterPro" id="IPR002397">
    <property type="entry name" value="Cyt_P450_B"/>
</dbReference>
<organism evidence="9 10">
    <name type="scientific">Lentzea albida</name>
    <dbReference type="NCBI Taxonomy" id="65499"/>
    <lineage>
        <taxon>Bacteria</taxon>
        <taxon>Bacillati</taxon>
        <taxon>Actinomycetota</taxon>
        <taxon>Actinomycetes</taxon>
        <taxon>Pseudonocardiales</taxon>
        <taxon>Pseudonocardiaceae</taxon>
        <taxon>Lentzea</taxon>
    </lineage>
</organism>